<dbReference type="PROSITE" id="PS50042">
    <property type="entry name" value="CNMP_BINDING_3"/>
    <property type="match status" value="1"/>
</dbReference>
<dbReference type="InterPro" id="IPR000595">
    <property type="entry name" value="cNMP-bd_dom"/>
</dbReference>
<name>A0A2K8U5U6_9GAMM</name>
<dbReference type="EMBL" id="CP020370">
    <property type="protein sequence ID" value="AUB80925.1"/>
    <property type="molecule type" value="Genomic_DNA"/>
</dbReference>
<dbReference type="Pfam" id="PF00027">
    <property type="entry name" value="cNMP_binding"/>
    <property type="match status" value="1"/>
</dbReference>
<dbReference type="Proteomes" id="UP000232638">
    <property type="component" value="Chromosome"/>
</dbReference>
<dbReference type="RefSeq" id="WP_100918705.1">
    <property type="nucleotide sequence ID" value="NZ_CP020370.1"/>
</dbReference>
<dbReference type="Gene3D" id="2.60.120.10">
    <property type="entry name" value="Jelly Rolls"/>
    <property type="match status" value="1"/>
</dbReference>
<evidence type="ECO:0000313" key="2">
    <source>
        <dbReference type="EMBL" id="AUB80925.1"/>
    </source>
</evidence>
<dbReference type="InterPro" id="IPR018490">
    <property type="entry name" value="cNMP-bd_dom_sf"/>
</dbReference>
<evidence type="ECO:0000313" key="3">
    <source>
        <dbReference type="Proteomes" id="UP000232638"/>
    </source>
</evidence>
<keyword evidence="3" id="KW-1185">Reference proteome</keyword>
<evidence type="ECO:0000259" key="1">
    <source>
        <dbReference type="PROSITE" id="PS50042"/>
    </source>
</evidence>
<dbReference type="AlphaFoldDB" id="A0A2K8U5U6"/>
<gene>
    <name evidence="2" type="ORF">THSYN_08155</name>
</gene>
<accession>A0A2K8U5U6</accession>
<dbReference type="OrthoDB" id="6881322at2"/>
<dbReference type="CDD" id="cd00038">
    <property type="entry name" value="CAP_ED"/>
    <property type="match status" value="1"/>
</dbReference>
<feature type="domain" description="Cyclic nucleotide-binding" evidence="1">
    <location>
        <begin position="26"/>
        <end position="104"/>
    </location>
</feature>
<dbReference type="KEGG" id="tsy:THSYN_08155"/>
<organism evidence="2 3">
    <name type="scientific">Candidatus Thiodictyon syntrophicum</name>
    <dbReference type="NCBI Taxonomy" id="1166950"/>
    <lineage>
        <taxon>Bacteria</taxon>
        <taxon>Pseudomonadati</taxon>
        <taxon>Pseudomonadota</taxon>
        <taxon>Gammaproteobacteria</taxon>
        <taxon>Chromatiales</taxon>
        <taxon>Chromatiaceae</taxon>
        <taxon>Thiodictyon</taxon>
    </lineage>
</organism>
<dbReference type="SMART" id="SM00100">
    <property type="entry name" value="cNMP"/>
    <property type="match status" value="1"/>
</dbReference>
<sequence length="158" mass="17151">MFIEYVQGLLSSPRLCEGVAWARRGFNPADTLIAEGSRGESLFIVEEGRLAVLGWAQLQNQPGMEVLLTELSVGDVFGESSLVDDCPSLATIRALTPGSVLEINGAMLTVYLDDHPQQGYLFFKELLAAELANLARANRGVLELSTIGVRLRGLRGYP</sequence>
<protein>
    <recommendedName>
        <fullName evidence="1">Cyclic nucleotide-binding domain-containing protein</fullName>
    </recommendedName>
</protein>
<dbReference type="InterPro" id="IPR014710">
    <property type="entry name" value="RmlC-like_jellyroll"/>
</dbReference>
<dbReference type="SUPFAM" id="SSF51206">
    <property type="entry name" value="cAMP-binding domain-like"/>
    <property type="match status" value="1"/>
</dbReference>
<reference evidence="2 3" key="1">
    <citation type="submission" date="2017-03" db="EMBL/GenBank/DDBJ databases">
        <title>Complete genome sequence of Candidatus 'Thiodictyon syntrophicum' sp. nov. strain Cad16T, a photolithoautotroph purple sulfur bacterium isolated from an alpine meromictic lake.</title>
        <authorList>
            <person name="Luedin S.M."/>
            <person name="Pothier J.F."/>
            <person name="Danza F."/>
            <person name="Storelli N."/>
            <person name="Wittwer M."/>
            <person name="Tonolla M."/>
        </authorList>
    </citation>
    <scope>NUCLEOTIDE SEQUENCE [LARGE SCALE GENOMIC DNA]</scope>
    <source>
        <strain evidence="2 3">Cad16T</strain>
    </source>
</reference>
<proteinExistence type="predicted"/>